<dbReference type="PANTHER" id="PTHR40275:SF1">
    <property type="entry name" value="SSL7038 PROTEIN"/>
    <property type="match status" value="1"/>
</dbReference>
<name>A0A6P1Y192_9SPIR</name>
<proteinExistence type="predicted"/>
<dbReference type="GO" id="GO:0003677">
    <property type="term" value="F:DNA binding"/>
    <property type="evidence" value="ECO:0007669"/>
    <property type="project" value="InterPro"/>
</dbReference>
<protein>
    <submittedName>
        <fullName evidence="1">Putative addiction module antidote protein</fullName>
    </submittedName>
</protein>
<dbReference type="PANTHER" id="PTHR40275">
    <property type="entry name" value="SSL7038 PROTEIN"/>
    <property type="match status" value="1"/>
</dbReference>
<dbReference type="SUPFAM" id="SSF47413">
    <property type="entry name" value="lambda repressor-like DNA-binding domains"/>
    <property type="match status" value="1"/>
</dbReference>
<dbReference type="KEGG" id="trz:GWP43_08520"/>
<organism evidence="1 2">
    <name type="scientific">Treponema vincentii</name>
    <dbReference type="NCBI Taxonomy" id="69710"/>
    <lineage>
        <taxon>Bacteria</taxon>
        <taxon>Pseudomonadati</taxon>
        <taxon>Spirochaetota</taxon>
        <taxon>Spirochaetia</taxon>
        <taxon>Spirochaetales</taxon>
        <taxon>Treponemataceae</taxon>
        <taxon>Treponema</taxon>
    </lineage>
</organism>
<dbReference type="InterPro" id="IPR014057">
    <property type="entry name" value="HI1420"/>
</dbReference>
<reference evidence="1 2" key="1">
    <citation type="submission" date="2020-01" db="EMBL/GenBank/DDBJ databases">
        <title>Complete genome sequence of a human oral phylogroup 1 Treponema sp. strain ATCC 700766, originally isolated from periodontitis dental plaque.</title>
        <authorList>
            <person name="Chan Y."/>
            <person name="Huo Y.-B."/>
            <person name="Yu X.-L."/>
            <person name="Zeng H."/>
            <person name="Leung W.-K."/>
            <person name="Watt R.M."/>
        </authorList>
    </citation>
    <scope>NUCLEOTIDE SEQUENCE [LARGE SCALE GENOMIC DNA]</scope>
    <source>
        <strain evidence="1 2">OMZ 804</strain>
    </source>
</reference>
<sequence>MEVTKWDMADYIETPEDVIVYLSTALEEGEPADVINVIGAIARSKGMTKLAKEVGVSREALYTSLSEKGNPSFITILNLLRSMGIVLQAQKISVPTHAQTAAISAMA</sequence>
<dbReference type="Pfam" id="PF21716">
    <property type="entry name" value="dnstrm_HI1420"/>
    <property type="match status" value="1"/>
</dbReference>
<dbReference type="RefSeq" id="WP_162663801.1">
    <property type="nucleotide sequence ID" value="NZ_CP048020.1"/>
</dbReference>
<evidence type="ECO:0000313" key="2">
    <source>
        <dbReference type="Proteomes" id="UP000464374"/>
    </source>
</evidence>
<dbReference type="AlphaFoldDB" id="A0A6P1Y192"/>
<gene>
    <name evidence="1" type="ORF">GWP43_08520</name>
</gene>
<dbReference type="InterPro" id="IPR010982">
    <property type="entry name" value="Lambda_DNA-bd_dom_sf"/>
</dbReference>
<dbReference type="NCBIfam" id="TIGR02684">
    <property type="entry name" value="dnstrm_HI1420"/>
    <property type="match status" value="1"/>
</dbReference>
<accession>A0A6P1Y192</accession>
<dbReference type="Proteomes" id="UP000464374">
    <property type="component" value="Chromosome"/>
</dbReference>
<dbReference type="EMBL" id="CP048020">
    <property type="protein sequence ID" value="QHX43481.1"/>
    <property type="molecule type" value="Genomic_DNA"/>
</dbReference>
<evidence type="ECO:0000313" key="1">
    <source>
        <dbReference type="EMBL" id="QHX43481.1"/>
    </source>
</evidence>